<dbReference type="AlphaFoldDB" id="A0A1P8K8U1"/>
<protein>
    <recommendedName>
        <fullName evidence="2">HTH cro/C1-type domain-containing protein</fullName>
    </recommendedName>
</protein>
<dbReference type="EMBL" id="CP019239">
    <property type="protein sequence ID" value="APW42424.1"/>
    <property type="molecule type" value="Genomic_DNA"/>
</dbReference>
<organism evidence="3 4">
    <name type="scientific">Rhodoferax saidenbachensis</name>
    <dbReference type="NCBI Taxonomy" id="1484693"/>
    <lineage>
        <taxon>Bacteria</taxon>
        <taxon>Pseudomonadati</taxon>
        <taxon>Pseudomonadota</taxon>
        <taxon>Betaproteobacteria</taxon>
        <taxon>Burkholderiales</taxon>
        <taxon>Comamonadaceae</taxon>
        <taxon>Rhodoferax</taxon>
    </lineage>
</organism>
<dbReference type="RefSeq" id="WP_076069492.1">
    <property type="nucleotide sequence ID" value="NZ_CP019239.1"/>
</dbReference>
<evidence type="ECO:0000256" key="1">
    <source>
        <dbReference type="ARBA" id="ARBA00023125"/>
    </source>
</evidence>
<dbReference type="GO" id="GO:0003677">
    <property type="term" value="F:DNA binding"/>
    <property type="evidence" value="ECO:0007669"/>
    <property type="project" value="UniProtKB-KW"/>
</dbReference>
<dbReference type="Proteomes" id="UP000186110">
    <property type="component" value="Chromosome"/>
</dbReference>
<dbReference type="Gene3D" id="1.10.260.40">
    <property type="entry name" value="lambda repressor-like DNA-binding domains"/>
    <property type="match status" value="1"/>
</dbReference>
<evidence type="ECO:0000313" key="3">
    <source>
        <dbReference type="EMBL" id="APW42424.1"/>
    </source>
</evidence>
<dbReference type="SUPFAM" id="SSF47413">
    <property type="entry name" value="lambda repressor-like DNA-binding domains"/>
    <property type="match status" value="1"/>
</dbReference>
<dbReference type="InterPro" id="IPR001387">
    <property type="entry name" value="Cro/C1-type_HTH"/>
</dbReference>
<proteinExistence type="predicted"/>
<reference evidence="3 4" key="1">
    <citation type="submission" date="2017-01" db="EMBL/GenBank/DDBJ databases">
        <authorList>
            <person name="Mah S.A."/>
            <person name="Swanson W.J."/>
            <person name="Moy G.W."/>
            <person name="Vacquier V.D."/>
        </authorList>
    </citation>
    <scope>NUCLEOTIDE SEQUENCE [LARGE SCALE GENOMIC DNA]</scope>
    <source>
        <strain evidence="3 4">DSM 22694</strain>
    </source>
</reference>
<name>A0A1P8K8U1_9BURK</name>
<dbReference type="PROSITE" id="PS50943">
    <property type="entry name" value="HTH_CROC1"/>
    <property type="match status" value="1"/>
</dbReference>
<dbReference type="GO" id="GO:0005829">
    <property type="term" value="C:cytosol"/>
    <property type="evidence" value="ECO:0007669"/>
    <property type="project" value="TreeGrafter"/>
</dbReference>
<dbReference type="InterPro" id="IPR010982">
    <property type="entry name" value="Lambda_DNA-bd_dom_sf"/>
</dbReference>
<sequence length="76" mass="8476">MQIDEAFGRLLRKHRLDRDLTATALATNSGITRRYLRMLELGQASPTLAVIVRLADSLGLEINELVKQAVELTAEK</sequence>
<dbReference type="PANTHER" id="PTHR46797:SF1">
    <property type="entry name" value="METHYLPHOSPHONATE SYNTHASE"/>
    <property type="match status" value="1"/>
</dbReference>
<keyword evidence="4" id="KW-1185">Reference proteome</keyword>
<keyword evidence="1" id="KW-0238">DNA-binding</keyword>
<dbReference type="CDD" id="cd00093">
    <property type="entry name" value="HTH_XRE"/>
    <property type="match status" value="1"/>
</dbReference>
<gene>
    <name evidence="3" type="ORF">RS694_07640</name>
</gene>
<feature type="domain" description="HTH cro/C1-type" evidence="2">
    <location>
        <begin position="11"/>
        <end position="65"/>
    </location>
</feature>
<dbReference type="PANTHER" id="PTHR46797">
    <property type="entry name" value="HTH-TYPE TRANSCRIPTIONAL REGULATOR"/>
    <property type="match status" value="1"/>
</dbReference>
<dbReference type="InterPro" id="IPR050807">
    <property type="entry name" value="TransReg_Diox_bact_type"/>
</dbReference>
<dbReference type="SMART" id="SM00530">
    <property type="entry name" value="HTH_XRE"/>
    <property type="match status" value="1"/>
</dbReference>
<dbReference type="KEGG" id="rsb:RS694_07640"/>
<accession>A0A1P8K8U1</accession>
<evidence type="ECO:0000313" key="4">
    <source>
        <dbReference type="Proteomes" id="UP000186110"/>
    </source>
</evidence>
<dbReference type="Pfam" id="PF01381">
    <property type="entry name" value="HTH_3"/>
    <property type="match status" value="1"/>
</dbReference>
<dbReference type="GO" id="GO:0003700">
    <property type="term" value="F:DNA-binding transcription factor activity"/>
    <property type="evidence" value="ECO:0007669"/>
    <property type="project" value="TreeGrafter"/>
</dbReference>
<evidence type="ECO:0000259" key="2">
    <source>
        <dbReference type="PROSITE" id="PS50943"/>
    </source>
</evidence>